<evidence type="ECO:0000256" key="11">
    <source>
        <dbReference type="SAM" id="MobiDB-lite"/>
    </source>
</evidence>
<evidence type="ECO:0000313" key="12">
    <source>
        <dbReference type="EMBL" id="KAJ1914329.1"/>
    </source>
</evidence>
<evidence type="ECO:0000256" key="9">
    <source>
        <dbReference type="RuleBase" id="RU368027"/>
    </source>
</evidence>
<evidence type="ECO:0000256" key="10">
    <source>
        <dbReference type="SAM" id="Coils"/>
    </source>
</evidence>
<comment type="function">
    <text evidence="8 9">Component of the 90S pre-ribosome involved in the maturation of rRNAs. Required for early cleavages of the pre-RNAs in the 40S ribosomal subunit maturation pathway.</text>
</comment>
<evidence type="ECO:0000256" key="2">
    <source>
        <dbReference type="ARBA" id="ARBA00009418"/>
    </source>
</evidence>
<protein>
    <recommendedName>
        <fullName evidence="9">rRNA biogenesis protein RRP36</fullName>
    </recommendedName>
</protein>
<evidence type="ECO:0000256" key="7">
    <source>
        <dbReference type="ARBA" id="ARBA00023274"/>
    </source>
</evidence>
<evidence type="ECO:0000256" key="6">
    <source>
        <dbReference type="ARBA" id="ARBA00023242"/>
    </source>
</evidence>
<accession>A0A9W7ZWX5</accession>
<keyword evidence="3 9" id="KW-0690">Ribosome biogenesis</keyword>
<comment type="similarity">
    <text evidence="2 9">Belongs to the RRP36 family.</text>
</comment>
<dbReference type="GO" id="GO:0030686">
    <property type="term" value="C:90S preribosome"/>
    <property type="evidence" value="ECO:0007669"/>
    <property type="project" value="TreeGrafter"/>
</dbReference>
<dbReference type="GO" id="GO:0005730">
    <property type="term" value="C:nucleolus"/>
    <property type="evidence" value="ECO:0007669"/>
    <property type="project" value="UniProtKB-SubCell"/>
</dbReference>
<keyword evidence="6 9" id="KW-0539">Nucleus</keyword>
<evidence type="ECO:0000256" key="5">
    <source>
        <dbReference type="ARBA" id="ARBA00023054"/>
    </source>
</evidence>
<dbReference type="OrthoDB" id="448446at2759"/>
<dbReference type="PANTHER" id="PTHR21738:SF0">
    <property type="entry name" value="RIBOSOMAL RNA PROCESSING PROTEIN 36 HOMOLOG"/>
    <property type="match status" value="1"/>
</dbReference>
<evidence type="ECO:0000256" key="8">
    <source>
        <dbReference type="ARBA" id="ARBA00025053"/>
    </source>
</evidence>
<dbReference type="EMBL" id="JANBPT010000690">
    <property type="protein sequence ID" value="KAJ1914329.1"/>
    <property type="molecule type" value="Genomic_DNA"/>
</dbReference>
<name>A0A9W7ZWX5_9FUNG</name>
<dbReference type="Pfam" id="PF06102">
    <property type="entry name" value="RRP36"/>
    <property type="match status" value="1"/>
</dbReference>
<gene>
    <name evidence="12" type="primary">RRP36</name>
    <name evidence="12" type="ORF">IWQ60_008846</name>
</gene>
<dbReference type="AlphaFoldDB" id="A0A9W7ZWX5"/>
<comment type="subcellular location">
    <subcellularLocation>
        <location evidence="1 9">Nucleus</location>
        <location evidence="1 9">Nucleolus</location>
    </subcellularLocation>
</comment>
<keyword evidence="7 9" id="KW-0687">Ribonucleoprotein</keyword>
<reference evidence="12" key="1">
    <citation type="submission" date="2022-07" db="EMBL/GenBank/DDBJ databases">
        <title>Phylogenomic reconstructions and comparative analyses of Kickxellomycotina fungi.</title>
        <authorList>
            <person name="Reynolds N.K."/>
            <person name="Stajich J.E."/>
            <person name="Barry K."/>
            <person name="Grigoriev I.V."/>
            <person name="Crous P."/>
            <person name="Smith M.E."/>
        </authorList>
    </citation>
    <scope>NUCLEOTIDE SEQUENCE</scope>
    <source>
        <strain evidence="12">RSA 861</strain>
    </source>
</reference>
<feature type="region of interest" description="Disordered" evidence="11">
    <location>
        <begin position="141"/>
        <end position="166"/>
    </location>
</feature>
<keyword evidence="13" id="KW-1185">Reference proteome</keyword>
<keyword evidence="5 10" id="KW-0175">Coiled coil</keyword>
<dbReference type="InterPro" id="IPR009292">
    <property type="entry name" value="RRP36"/>
</dbReference>
<proteinExistence type="inferred from homology"/>
<evidence type="ECO:0000256" key="3">
    <source>
        <dbReference type="ARBA" id="ARBA00022517"/>
    </source>
</evidence>
<organism evidence="12 13">
    <name type="scientific">Tieghemiomyces parasiticus</name>
    <dbReference type="NCBI Taxonomy" id="78921"/>
    <lineage>
        <taxon>Eukaryota</taxon>
        <taxon>Fungi</taxon>
        <taxon>Fungi incertae sedis</taxon>
        <taxon>Zoopagomycota</taxon>
        <taxon>Kickxellomycotina</taxon>
        <taxon>Dimargaritomycetes</taxon>
        <taxon>Dimargaritales</taxon>
        <taxon>Dimargaritaceae</taxon>
        <taxon>Tieghemiomyces</taxon>
    </lineage>
</organism>
<dbReference type="Proteomes" id="UP001150569">
    <property type="component" value="Unassembled WGS sequence"/>
</dbReference>
<dbReference type="GO" id="GO:0000462">
    <property type="term" value="P:maturation of SSU-rRNA from tricistronic rRNA transcript (SSU-rRNA, 5.8S rRNA, LSU-rRNA)"/>
    <property type="evidence" value="ECO:0007669"/>
    <property type="project" value="TreeGrafter"/>
</dbReference>
<sequence length="166" mass="20289">MSTKRPVSHFREVIEVQRRETRDPRFDSLAGKFNEDMFKKSFSFVNDLKQSEIKDLRERIKACDDRDVKEDLKEELRHLIDETKREKNEDRRKQLHRDIKKREVEMVKQGKKPYFLKKSEAKKLELADRFQRIKDPQQLERVIEKRRKKNAAKEERGLPYRNRYGN</sequence>
<evidence type="ECO:0000313" key="13">
    <source>
        <dbReference type="Proteomes" id="UP001150569"/>
    </source>
</evidence>
<comment type="subunit">
    <text evidence="9">Associates with 90S and pre-40S pre-ribosomal particles.</text>
</comment>
<evidence type="ECO:0000256" key="4">
    <source>
        <dbReference type="ARBA" id="ARBA00022552"/>
    </source>
</evidence>
<evidence type="ECO:0000256" key="1">
    <source>
        <dbReference type="ARBA" id="ARBA00004604"/>
    </source>
</evidence>
<comment type="caution">
    <text evidence="12">The sequence shown here is derived from an EMBL/GenBank/DDBJ whole genome shotgun (WGS) entry which is preliminary data.</text>
</comment>
<keyword evidence="4 9" id="KW-0698">rRNA processing</keyword>
<feature type="coiled-coil region" evidence="10">
    <location>
        <begin position="46"/>
        <end position="93"/>
    </location>
</feature>
<dbReference type="PANTHER" id="PTHR21738">
    <property type="entry name" value="RIBOSOMAL RNA PROCESSING PROTEIN 36 HOMOLOG"/>
    <property type="match status" value="1"/>
</dbReference>